<reference evidence="1 2" key="1">
    <citation type="submission" date="2018-11" db="EMBL/GenBank/DDBJ databases">
        <title>Genome sequence of strain 7197.</title>
        <authorList>
            <person name="Gao J."/>
            <person name="Sun J."/>
        </authorList>
    </citation>
    <scope>NUCLEOTIDE SEQUENCE [LARGE SCALE GENOMIC DNA]</scope>
    <source>
        <strain evidence="1 2">7197</strain>
    </source>
</reference>
<dbReference type="Pfam" id="PF10934">
    <property type="entry name" value="Sheath_initiator"/>
    <property type="match status" value="1"/>
</dbReference>
<dbReference type="OrthoDB" id="2088193at2"/>
<keyword evidence="2" id="KW-1185">Reference proteome</keyword>
<dbReference type="Gene3D" id="3.10.450.40">
    <property type="match status" value="1"/>
</dbReference>
<dbReference type="RefSeq" id="WP_124695259.1">
    <property type="nucleotide sequence ID" value="NZ_JBHUFE010000039.1"/>
</dbReference>
<protein>
    <submittedName>
        <fullName evidence="1">DUF2634 domain-containing protein</fullName>
    </submittedName>
</protein>
<dbReference type="Proteomes" id="UP000282529">
    <property type="component" value="Unassembled WGS sequence"/>
</dbReference>
<comment type="caution">
    <text evidence="1">The sequence shown here is derived from an EMBL/GenBank/DDBJ whole genome shotgun (WGS) entry which is preliminary data.</text>
</comment>
<evidence type="ECO:0000313" key="1">
    <source>
        <dbReference type="EMBL" id="RQW11849.1"/>
    </source>
</evidence>
<sequence>MLSLKVDETGDLVFAGGELQLVSGPEEIAQSCRMAVGTNKGEWFLDLDFGIDFSRIMGKSVTEDDVRDELTEGMFQEPRIQTVDSVDVIFDRAARTFTADIKATSVNGDIITVEGVETVVG</sequence>
<dbReference type="SUPFAM" id="SSF160719">
    <property type="entry name" value="gpW/gp25-like"/>
    <property type="match status" value="1"/>
</dbReference>
<evidence type="ECO:0000313" key="2">
    <source>
        <dbReference type="Proteomes" id="UP000282529"/>
    </source>
</evidence>
<dbReference type="InterPro" id="IPR020288">
    <property type="entry name" value="Sheath_initiator"/>
</dbReference>
<organism evidence="1 2">
    <name type="scientific">Paenibacillus rhizophilus</name>
    <dbReference type="NCBI Taxonomy" id="1850366"/>
    <lineage>
        <taxon>Bacteria</taxon>
        <taxon>Bacillati</taxon>
        <taxon>Bacillota</taxon>
        <taxon>Bacilli</taxon>
        <taxon>Bacillales</taxon>
        <taxon>Paenibacillaceae</taxon>
        <taxon>Paenibacillus</taxon>
    </lineage>
</organism>
<name>A0A3N9P7T5_9BACL</name>
<gene>
    <name evidence="1" type="ORF">EH198_09240</name>
</gene>
<proteinExistence type="predicted"/>
<accession>A0A3N9P7T5</accession>
<dbReference type="EMBL" id="RQPI01000004">
    <property type="protein sequence ID" value="RQW11849.1"/>
    <property type="molecule type" value="Genomic_DNA"/>
</dbReference>
<dbReference type="AlphaFoldDB" id="A0A3N9P7T5"/>